<protein>
    <submittedName>
        <fullName evidence="2">Uncharacterized protein</fullName>
    </submittedName>
</protein>
<proteinExistence type="predicted"/>
<evidence type="ECO:0000256" key="1">
    <source>
        <dbReference type="SAM" id="SignalP"/>
    </source>
</evidence>
<organism evidence="2 3">
    <name type="scientific">Melanomma pulvis-pyrius CBS 109.77</name>
    <dbReference type="NCBI Taxonomy" id="1314802"/>
    <lineage>
        <taxon>Eukaryota</taxon>
        <taxon>Fungi</taxon>
        <taxon>Dikarya</taxon>
        <taxon>Ascomycota</taxon>
        <taxon>Pezizomycotina</taxon>
        <taxon>Dothideomycetes</taxon>
        <taxon>Pleosporomycetidae</taxon>
        <taxon>Pleosporales</taxon>
        <taxon>Melanommataceae</taxon>
        <taxon>Melanomma</taxon>
    </lineage>
</organism>
<evidence type="ECO:0000313" key="2">
    <source>
        <dbReference type="EMBL" id="KAF2785736.1"/>
    </source>
</evidence>
<sequence length="72" mass="8164">SRLSILSILVSWLLSYCVAKVQKVGRVRDSLTCATHLPSTLSFLHVRELWPVSLQRLQRDNACRPAPDRAFS</sequence>
<feature type="signal peptide" evidence="1">
    <location>
        <begin position="1"/>
        <end position="19"/>
    </location>
</feature>
<feature type="chain" id="PRO_5025637723" evidence="1">
    <location>
        <begin position="20"/>
        <end position="72"/>
    </location>
</feature>
<dbReference type="EMBL" id="MU002703">
    <property type="protein sequence ID" value="KAF2785736.1"/>
    <property type="molecule type" value="Genomic_DNA"/>
</dbReference>
<keyword evidence="3" id="KW-1185">Reference proteome</keyword>
<gene>
    <name evidence="2" type="ORF">K505DRAFT_401386</name>
</gene>
<feature type="non-terminal residue" evidence="2">
    <location>
        <position position="1"/>
    </location>
</feature>
<accession>A0A6A6WNT6</accession>
<evidence type="ECO:0000313" key="3">
    <source>
        <dbReference type="Proteomes" id="UP000799757"/>
    </source>
</evidence>
<dbReference type="Proteomes" id="UP000799757">
    <property type="component" value="Unassembled WGS sequence"/>
</dbReference>
<keyword evidence="1" id="KW-0732">Signal</keyword>
<reference evidence="2" key="1">
    <citation type="journal article" date="2020" name="Stud. Mycol.">
        <title>101 Dothideomycetes genomes: a test case for predicting lifestyles and emergence of pathogens.</title>
        <authorList>
            <person name="Haridas S."/>
            <person name="Albert R."/>
            <person name="Binder M."/>
            <person name="Bloem J."/>
            <person name="Labutti K."/>
            <person name="Salamov A."/>
            <person name="Andreopoulos B."/>
            <person name="Baker S."/>
            <person name="Barry K."/>
            <person name="Bills G."/>
            <person name="Bluhm B."/>
            <person name="Cannon C."/>
            <person name="Castanera R."/>
            <person name="Culley D."/>
            <person name="Daum C."/>
            <person name="Ezra D."/>
            <person name="Gonzalez J."/>
            <person name="Henrissat B."/>
            <person name="Kuo A."/>
            <person name="Liang C."/>
            <person name="Lipzen A."/>
            <person name="Lutzoni F."/>
            <person name="Magnuson J."/>
            <person name="Mondo S."/>
            <person name="Nolan M."/>
            <person name="Ohm R."/>
            <person name="Pangilinan J."/>
            <person name="Park H.-J."/>
            <person name="Ramirez L."/>
            <person name="Alfaro M."/>
            <person name="Sun H."/>
            <person name="Tritt A."/>
            <person name="Yoshinaga Y."/>
            <person name="Zwiers L.-H."/>
            <person name="Turgeon B."/>
            <person name="Goodwin S."/>
            <person name="Spatafora J."/>
            <person name="Crous P."/>
            <person name="Grigoriev I."/>
        </authorList>
    </citation>
    <scope>NUCLEOTIDE SEQUENCE</scope>
    <source>
        <strain evidence="2">CBS 109.77</strain>
    </source>
</reference>
<dbReference type="AlphaFoldDB" id="A0A6A6WNT6"/>
<name>A0A6A6WNT6_9PLEO</name>